<dbReference type="Gene3D" id="3.20.20.150">
    <property type="entry name" value="Divalent-metal-dependent TIM barrel enzymes"/>
    <property type="match status" value="1"/>
</dbReference>
<reference evidence="2" key="1">
    <citation type="journal article" date="2019" name="Int. J. Syst. Evol. Microbiol.">
        <title>The Global Catalogue of Microorganisms (GCM) 10K type strain sequencing project: providing services to taxonomists for standard genome sequencing and annotation.</title>
        <authorList>
            <consortium name="The Broad Institute Genomics Platform"/>
            <consortium name="The Broad Institute Genome Sequencing Center for Infectious Disease"/>
            <person name="Wu L."/>
            <person name="Ma J."/>
        </authorList>
    </citation>
    <scope>NUCLEOTIDE SEQUENCE [LARGE SCALE GENOMIC DNA]</scope>
    <source>
        <strain evidence="2">CGMCC 1.10130</strain>
    </source>
</reference>
<dbReference type="OrthoDB" id="9763101at2"/>
<protein>
    <submittedName>
        <fullName evidence="1">UPF0276 protein</fullName>
    </submittedName>
</protein>
<dbReference type="InterPro" id="IPR007801">
    <property type="entry name" value="MbnB/TglH/ChrH"/>
</dbReference>
<gene>
    <name evidence="1" type="ORF">GCM10011369_31790</name>
</gene>
<evidence type="ECO:0000313" key="1">
    <source>
        <dbReference type="EMBL" id="GGA87380.1"/>
    </source>
</evidence>
<sequence length="278" mass="31740">MTLNRINGVGLGLRAPHLHQVLRQRPKVDWFEAHSCNYLGFGPARNLLLAIAEHYPISLHGVSLNLGSTDPLDNQYIRTLKMLADDSQALMVSDHICFTALDGHHFHDLLPIPFHPQSLNHLVSRVQHTQDILQRPLLLENATRYFQHPQQTMSGGEFLTQLCQRSGCQLLFDISNAFINDHNGMTLLSELLDELPLEHITELHLGGYRQGPWGLVDTHDTQVSDSVWQLYQQQFRFAGIPLLIEWDSELPELDELLLQYHRAQRQFQQLCLAPTGLV</sequence>
<dbReference type="PANTHER" id="PTHR42194:SF1">
    <property type="entry name" value="UPF0276 PROTEIN HI_1600"/>
    <property type="match status" value="1"/>
</dbReference>
<dbReference type="AlphaFoldDB" id="A0A8J2U9D4"/>
<dbReference type="PANTHER" id="PTHR42194">
    <property type="entry name" value="UPF0276 PROTEIN HI_1600"/>
    <property type="match status" value="1"/>
</dbReference>
<organism evidence="1 2">
    <name type="scientific">Neiella marina</name>
    <dbReference type="NCBI Taxonomy" id="508461"/>
    <lineage>
        <taxon>Bacteria</taxon>
        <taxon>Pseudomonadati</taxon>
        <taxon>Pseudomonadota</taxon>
        <taxon>Gammaproteobacteria</taxon>
        <taxon>Alteromonadales</taxon>
        <taxon>Echinimonadaceae</taxon>
        <taxon>Neiella</taxon>
    </lineage>
</organism>
<dbReference type="Proteomes" id="UP000619743">
    <property type="component" value="Unassembled WGS sequence"/>
</dbReference>
<proteinExistence type="predicted"/>
<keyword evidence="2" id="KW-1185">Reference proteome</keyword>
<dbReference type="NCBIfam" id="NF003818">
    <property type="entry name" value="PRK05409.1"/>
    <property type="match status" value="1"/>
</dbReference>
<name>A0A8J2U9D4_9GAMM</name>
<evidence type="ECO:0000313" key="2">
    <source>
        <dbReference type="Proteomes" id="UP000619743"/>
    </source>
</evidence>
<accession>A0A8J2U9D4</accession>
<comment type="caution">
    <text evidence="1">The sequence shown here is derived from an EMBL/GenBank/DDBJ whole genome shotgun (WGS) entry which is preliminary data.</text>
</comment>
<dbReference type="EMBL" id="BMDX01000022">
    <property type="protein sequence ID" value="GGA87380.1"/>
    <property type="molecule type" value="Genomic_DNA"/>
</dbReference>
<dbReference type="InterPro" id="IPR036237">
    <property type="entry name" value="Xyl_isomerase-like_sf"/>
</dbReference>
<dbReference type="RefSeq" id="WP_087506365.1">
    <property type="nucleotide sequence ID" value="NZ_BMDX01000022.1"/>
</dbReference>
<dbReference type="SUPFAM" id="SSF51658">
    <property type="entry name" value="Xylose isomerase-like"/>
    <property type="match status" value="1"/>
</dbReference>
<dbReference type="Pfam" id="PF05114">
    <property type="entry name" value="MbnB_TglH_ChrH"/>
    <property type="match status" value="1"/>
</dbReference>